<dbReference type="EMBL" id="JBHDLJ010000006">
    <property type="protein sequence ID" value="MFB0834812.1"/>
    <property type="molecule type" value="Genomic_DNA"/>
</dbReference>
<accession>A0ABV4UN45</accession>
<feature type="region of interest" description="Disordered" evidence="1">
    <location>
        <begin position="476"/>
        <end position="547"/>
    </location>
</feature>
<organism evidence="3 4">
    <name type="scientific">Arthrobacter halodurans</name>
    <dbReference type="NCBI Taxonomy" id="516699"/>
    <lineage>
        <taxon>Bacteria</taxon>
        <taxon>Bacillati</taxon>
        <taxon>Actinomycetota</taxon>
        <taxon>Actinomycetes</taxon>
        <taxon>Micrococcales</taxon>
        <taxon>Micrococcaceae</taxon>
        <taxon>Arthrobacter</taxon>
    </lineage>
</organism>
<dbReference type="Proteomes" id="UP001575652">
    <property type="component" value="Unassembled WGS sequence"/>
</dbReference>
<protein>
    <recommendedName>
        <fullName evidence="2">Outer membrane channel protein CpnT-like N-terminal domain-containing protein</fullName>
    </recommendedName>
</protein>
<feature type="domain" description="Outer membrane channel protein CpnT-like N-terminal" evidence="2">
    <location>
        <begin position="134"/>
        <end position="263"/>
    </location>
</feature>
<dbReference type="Pfam" id="PF25547">
    <property type="entry name" value="WXG100_2"/>
    <property type="match status" value="1"/>
</dbReference>
<dbReference type="InterPro" id="IPR057746">
    <property type="entry name" value="CpnT-like_N"/>
</dbReference>
<sequence>MALLVVDPEAMAAAARTTARLAGDLDASLASLGGELGGSGGMAGPDASGRDFAVAYDGAVDALLGGLAATATGFADLADVQFACADAHAAAEAVNAGTAAPGPFGAVAARPAWCPPQPPRAAGPSSGGGPGPHQWVLDACGLVWPGADPPALRLAGDAWARASRRLGGLAHAHPRDAARLLSGCVSEDTALIVGALERGAEDVSALAEACGAVGDACAEFAGHVEWAHSEVAREAWQAGAEAALLTGLTLAAAPLTFGGSVAAGALASSGRAAAVALRLGAVVDRLAALGSAVASRLAALAAACGSTLASLGLGARGLARTAGRVGGPIGRRGFAVGRETARSLSALSGTRLGRALALGRDVVGGGAPAALAGRLGEGAAGVARTGAARTVAAAAGSRRAEALWARALRDPGIRRAAARGQLLAPAAGRYAAALVGAKAAVDAGVATADALIPGRAYADGRAARGARVSVSVTRKLSAARERAEGAGTLRPPSPGRPAASRRADIPGRSADPRRPDIASRTERRVPLPRPIPVSSPDRRRAARGRYP</sequence>
<evidence type="ECO:0000313" key="4">
    <source>
        <dbReference type="Proteomes" id="UP001575652"/>
    </source>
</evidence>
<comment type="caution">
    <text evidence="3">The sequence shown here is derived from an EMBL/GenBank/DDBJ whole genome shotgun (WGS) entry which is preliminary data.</text>
</comment>
<feature type="compositionally biased region" description="Basic and acidic residues" evidence="1">
    <location>
        <begin position="501"/>
        <end position="525"/>
    </location>
</feature>
<keyword evidence="4" id="KW-1185">Reference proteome</keyword>
<reference evidence="3 4" key="1">
    <citation type="submission" date="2024-09" db="EMBL/GenBank/DDBJ databases">
        <authorList>
            <person name="Salinas-Garcia M.A."/>
            <person name="Prieme A."/>
        </authorList>
    </citation>
    <scope>NUCLEOTIDE SEQUENCE [LARGE SCALE GENOMIC DNA]</scope>
    <source>
        <strain evidence="3 4">DSM 21081</strain>
    </source>
</reference>
<proteinExistence type="predicted"/>
<evidence type="ECO:0000313" key="3">
    <source>
        <dbReference type="EMBL" id="MFB0834812.1"/>
    </source>
</evidence>
<evidence type="ECO:0000259" key="2">
    <source>
        <dbReference type="Pfam" id="PF25547"/>
    </source>
</evidence>
<name>A0ABV4UN45_9MICC</name>
<evidence type="ECO:0000256" key="1">
    <source>
        <dbReference type="SAM" id="MobiDB-lite"/>
    </source>
</evidence>
<gene>
    <name evidence="3" type="ORF">ACETWP_09450</name>
</gene>
<dbReference type="RefSeq" id="WP_373971985.1">
    <property type="nucleotide sequence ID" value="NZ_JBHDLJ010000006.1"/>
</dbReference>